<evidence type="ECO:0008006" key="2">
    <source>
        <dbReference type="Google" id="ProtNLM"/>
    </source>
</evidence>
<gene>
    <name evidence="1" type="ORF">LCGC14_0885110</name>
</gene>
<protein>
    <recommendedName>
        <fullName evidence="2">Cthe-2314-like HEPN domain-containing protein</fullName>
    </recommendedName>
</protein>
<evidence type="ECO:0000313" key="1">
    <source>
        <dbReference type="EMBL" id="KKN25401.1"/>
    </source>
</evidence>
<accession>A0A0F9RKC0</accession>
<sequence>MFSPYHRFTNCNKLEKIIEDLSTLGNVADDVNKGYKRYHFALVHKMKCAREHLDSIIELMSNTQAADAFKQTSDFLFRVNMYLDGFFFTCGSAMDILAREVLTYFAIPLPNRVYFEIAKQELSNTRPTDTLLDRLDDPSWRDEFSLYRNALTHELIIAGSINISISVDGDTEGETLVLPLPDDPRVDVMDRTFRNNPDAEIFCKRHIKRLLKLINIIYGEIATRATANSSLPL</sequence>
<organism evidence="1">
    <name type="scientific">marine sediment metagenome</name>
    <dbReference type="NCBI Taxonomy" id="412755"/>
    <lineage>
        <taxon>unclassified sequences</taxon>
        <taxon>metagenomes</taxon>
        <taxon>ecological metagenomes</taxon>
    </lineage>
</organism>
<name>A0A0F9RKC0_9ZZZZ</name>
<comment type="caution">
    <text evidence="1">The sequence shown here is derived from an EMBL/GenBank/DDBJ whole genome shotgun (WGS) entry which is preliminary data.</text>
</comment>
<proteinExistence type="predicted"/>
<dbReference type="EMBL" id="LAZR01002805">
    <property type="protein sequence ID" value="KKN25401.1"/>
    <property type="molecule type" value="Genomic_DNA"/>
</dbReference>
<reference evidence="1" key="1">
    <citation type="journal article" date="2015" name="Nature">
        <title>Complex archaea that bridge the gap between prokaryotes and eukaryotes.</title>
        <authorList>
            <person name="Spang A."/>
            <person name="Saw J.H."/>
            <person name="Jorgensen S.L."/>
            <person name="Zaremba-Niedzwiedzka K."/>
            <person name="Martijn J."/>
            <person name="Lind A.E."/>
            <person name="van Eijk R."/>
            <person name="Schleper C."/>
            <person name="Guy L."/>
            <person name="Ettema T.J."/>
        </authorList>
    </citation>
    <scope>NUCLEOTIDE SEQUENCE</scope>
</reference>
<dbReference type="AlphaFoldDB" id="A0A0F9RKC0"/>